<dbReference type="RefSeq" id="WP_200084611.1">
    <property type="nucleotide sequence ID" value="NZ_CP054706.1"/>
</dbReference>
<sequence length="51" mass="5686">MNEGIPLIKGALDGQAQGRPIVPKKNNSPYEVRWEKFIFKKMINEGGISGK</sequence>
<evidence type="ECO:0000313" key="1">
    <source>
        <dbReference type="EMBL" id="QQK80304.1"/>
    </source>
</evidence>
<proteinExistence type="predicted"/>
<keyword evidence="2" id="KW-1185">Reference proteome</keyword>
<dbReference type="KEGG" id="scib:HUG20_10645"/>
<dbReference type="AlphaFoldDB" id="A0A7T6ZB78"/>
<accession>A0A7T6ZB78</accession>
<dbReference type="EMBL" id="CP054706">
    <property type="protein sequence ID" value="QQK80304.1"/>
    <property type="molecule type" value="Genomic_DNA"/>
</dbReference>
<dbReference type="Proteomes" id="UP000595349">
    <property type="component" value="Chromosome"/>
</dbReference>
<name>A0A7T6ZB78_9BACI</name>
<protein>
    <submittedName>
        <fullName evidence="1">Uncharacterized protein</fullName>
    </submittedName>
</protein>
<reference evidence="1 2" key="1">
    <citation type="submission" date="2020-06" db="EMBL/GenBank/DDBJ databases">
        <title>Genomic analysis of Salicibibacter sp. NKC21-4.</title>
        <authorList>
            <person name="Oh Y.J."/>
        </authorList>
    </citation>
    <scope>NUCLEOTIDE SEQUENCE [LARGE SCALE GENOMIC DNA]</scope>
    <source>
        <strain evidence="1 2">NKC21-4</strain>
    </source>
</reference>
<gene>
    <name evidence="1" type="ORF">HUG20_10645</name>
</gene>
<evidence type="ECO:0000313" key="2">
    <source>
        <dbReference type="Proteomes" id="UP000595349"/>
    </source>
</evidence>
<organism evidence="1 2">
    <name type="scientific">Salicibibacter cibi</name>
    <dbReference type="NCBI Taxonomy" id="2743001"/>
    <lineage>
        <taxon>Bacteria</taxon>
        <taxon>Bacillati</taxon>
        <taxon>Bacillota</taxon>
        <taxon>Bacilli</taxon>
        <taxon>Bacillales</taxon>
        <taxon>Bacillaceae</taxon>
        <taxon>Salicibibacter</taxon>
    </lineage>
</organism>